<comment type="caution">
    <text evidence="7">The sequence shown here is derived from an EMBL/GenBank/DDBJ whole genome shotgun (WGS) entry which is preliminary data.</text>
</comment>
<feature type="domain" description="Amine oxidase" evidence="6">
    <location>
        <begin position="20"/>
        <end position="494"/>
    </location>
</feature>
<dbReference type="InterPro" id="IPR036188">
    <property type="entry name" value="FAD/NAD-bd_sf"/>
</dbReference>
<dbReference type="Proteomes" id="UP001500403">
    <property type="component" value="Unassembled WGS sequence"/>
</dbReference>
<evidence type="ECO:0000256" key="3">
    <source>
        <dbReference type="ARBA" id="ARBA00022746"/>
    </source>
</evidence>
<reference evidence="7 8" key="1">
    <citation type="journal article" date="2019" name="Int. J. Syst. Evol. Microbiol.">
        <title>The Global Catalogue of Microorganisms (GCM) 10K type strain sequencing project: providing services to taxonomists for standard genome sequencing and annotation.</title>
        <authorList>
            <consortium name="The Broad Institute Genomics Platform"/>
            <consortium name="The Broad Institute Genome Sequencing Center for Infectious Disease"/>
            <person name="Wu L."/>
            <person name="Ma J."/>
        </authorList>
    </citation>
    <scope>NUCLEOTIDE SEQUENCE [LARGE SCALE GENOMIC DNA]</scope>
    <source>
        <strain evidence="7 8">JCM 9088</strain>
    </source>
</reference>
<dbReference type="InterPro" id="IPR014105">
    <property type="entry name" value="Carotenoid/retinoid_OxRdtase"/>
</dbReference>
<dbReference type="RefSeq" id="WP_344501017.1">
    <property type="nucleotide sequence ID" value="NZ_BAAAUD010000116.1"/>
</dbReference>
<dbReference type="PANTHER" id="PTHR43734">
    <property type="entry name" value="PHYTOENE DESATURASE"/>
    <property type="match status" value="1"/>
</dbReference>
<organism evidence="7 8">
    <name type="scientific">Streptomyces enissocaesilis</name>
    <dbReference type="NCBI Taxonomy" id="332589"/>
    <lineage>
        <taxon>Bacteria</taxon>
        <taxon>Bacillati</taxon>
        <taxon>Actinomycetota</taxon>
        <taxon>Actinomycetes</taxon>
        <taxon>Kitasatosporales</taxon>
        <taxon>Streptomycetaceae</taxon>
        <taxon>Streptomyces</taxon>
        <taxon>Streptomyces rochei group</taxon>
    </lineage>
</organism>
<proteinExistence type="inferred from homology"/>
<dbReference type="SUPFAM" id="SSF51905">
    <property type="entry name" value="FAD/NAD(P)-binding domain"/>
    <property type="match status" value="1"/>
</dbReference>
<evidence type="ECO:0000256" key="4">
    <source>
        <dbReference type="ARBA" id="ARBA00023002"/>
    </source>
</evidence>
<dbReference type="Pfam" id="PF01593">
    <property type="entry name" value="Amino_oxidase"/>
    <property type="match status" value="1"/>
</dbReference>
<name>A0ABN3XRE3_9ACTN</name>
<dbReference type="InterPro" id="IPR002937">
    <property type="entry name" value="Amino_oxidase"/>
</dbReference>
<gene>
    <name evidence="7" type="primary">crtI_2</name>
    <name evidence="7" type="ORF">GCM10010446_69070</name>
</gene>
<protein>
    <submittedName>
        <fullName evidence="7">Phytoene desaturase family protein</fullName>
    </submittedName>
</protein>
<dbReference type="PANTHER" id="PTHR43734:SF1">
    <property type="entry name" value="PHYTOENE DESATURASE"/>
    <property type="match status" value="1"/>
</dbReference>
<evidence type="ECO:0000313" key="8">
    <source>
        <dbReference type="Proteomes" id="UP001500403"/>
    </source>
</evidence>
<dbReference type="NCBIfam" id="TIGR02734">
    <property type="entry name" value="crtI_fam"/>
    <property type="match status" value="1"/>
</dbReference>
<sequence>MSVRTVEGSAEHVVVIGAGLAGLASALHLAGAGRTVTVLEQGSQPGGKAGVFTRGGYTFDNGPTVLTMPDLIRQTFTAVGENMDDHLELLPVHPAYRARYHDGSGLDVHTDPEAMAQEIATVCGAREAAGYRRLHSFLHDLYTAEFDHFIDRNIDSPLHLSLPALGRLAAMGAFRTMEGKIRQYLHDPRTVRLFSFQALYAGVAPHRARALYAIISYMDTVAGVFFPKGGMHAVPRAMAQAAERHGATIRYDTAVERVETTLHGRARAVLTTDGERIPADAVVVTADPSLAFPQLLGRTPARVRRLRHAPSCVLLLAGAADHGPRPSRPPAHHTIHFARSWRRGFQEIIRDGRPMSDPSFLVSTPTLTDPTLAPEGHHSHYVLFPTPNLSTGPVNWERHSPRYREEILATLDAHGYHDLARHPQAEHLITPREWAQRGCPAGTPFSAAHTFFQTGPFRTRNLVGENIVLAGAGTHPGVGIPMALISGRLAAERVTGPVRRRPHTPAGAIR</sequence>
<dbReference type="PROSITE" id="PS00982">
    <property type="entry name" value="PHYTOENE_DH"/>
    <property type="match status" value="1"/>
</dbReference>
<evidence type="ECO:0000313" key="7">
    <source>
        <dbReference type="EMBL" id="GAA2975073.1"/>
    </source>
</evidence>
<keyword evidence="4 5" id="KW-0560">Oxidoreductase</keyword>
<dbReference type="EMBL" id="BAAAUD010000116">
    <property type="protein sequence ID" value="GAA2975073.1"/>
    <property type="molecule type" value="Genomic_DNA"/>
</dbReference>
<dbReference type="InterPro" id="IPR008150">
    <property type="entry name" value="Phytoene_DH_bac_CS"/>
</dbReference>
<evidence type="ECO:0000256" key="5">
    <source>
        <dbReference type="RuleBase" id="RU362075"/>
    </source>
</evidence>
<comment type="similarity">
    <text evidence="2 5">Belongs to the carotenoid/retinoid oxidoreductase family.</text>
</comment>
<keyword evidence="3 5" id="KW-0125">Carotenoid biosynthesis</keyword>
<accession>A0ABN3XRE3</accession>
<evidence type="ECO:0000259" key="6">
    <source>
        <dbReference type="Pfam" id="PF01593"/>
    </source>
</evidence>
<evidence type="ECO:0000256" key="2">
    <source>
        <dbReference type="ARBA" id="ARBA00006046"/>
    </source>
</evidence>
<comment type="pathway">
    <text evidence="1 5">Carotenoid biosynthesis.</text>
</comment>
<evidence type="ECO:0000256" key="1">
    <source>
        <dbReference type="ARBA" id="ARBA00004829"/>
    </source>
</evidence>
<keyword evidence="8" id="KW-1185">Reference proteome</keyword>
<dbReference type="Gene3D" id="3.50.50.60">
    <property type="entry name" value="FAD/NAD(P)-binding domain"/>
    <property type="match status" value="2"/>
</dbReference>